<organism evidence="2 3">
    <name type="scientific">Rhodotorula toruloides</name>
    <name type="common">Yeast</name>
    <name type="synonym">Rhodosporidium toruloides</name>
    <dbReference type="NCBI Taxonomy" id="5286"/>
    <lineage>
        <taxon>Eukaryota</taxon>
        <taxon>Fungi</taxon>
        <taxon>Dikarya</taxon>
        <taxon>Basidiomycota</taxon>
        <taxon>Pucciniomycotina</taxon>
        <taxon>Microbotryomycetes</taxon>
        <taxon>Sporidiobolales</taxon>
        <taxon>Sporidiobolaceae</taxon>
        <taxon>Rhodotorula</taxon>
    </lineage>
</organism>
<feature type="region of interest" description="Disordered" evidence="1">
    <location>
        <begin position="122"/>
        <end position="146"/>
    </location>
</feature>
<dbReference type="OrthoDB" id="2529214at2759"/>
<dbReference type="EMBL" id="LCTV02000001">
    <property type="protein sequence ID" value="PRQ77703.1"/>
    <property type="molecule type" value="Genomic_DNA"/>
</dbReference>
<proteinExistence type="predicted"/>
<evidence type="ECO:0000256" key="1">
    <source>
        <dbReference type="SAM" id="MobiDB-lite"/>
    </source>
</evidence>
<feature type="compositionally biased region" description="Pro residues" evidence="1">
    <location>
        <begin position="349"/>
        <end position="358"/>
    </location>
</feature>
<feature type="compositionally biased region" description="Low complexity" evidence="1">
    <location>
        <begin position="320"/>
        <end position="333"/>
    </location>
</feature>
<reference evidence="2 3" key="1">
    <citation type="journal article" date="2018" name="Elife">
        <title>Functional genomics of lipid metabolism in the oleaginous yeast Rhodosporidium toruloides.</title>
        <authorList>
            <person name="Coradetti S.T."/>
            <person name="Pinel D."/>
            <person name="Geiselman G."/>
            <person name="Ito M."/>
            <person name="Mondo S."/>
            <person name="Reilly M.C."/>
            <person name="Cheng Y.F."/>
            <person name="Bauer S."/>
            <person name="Grigoriev I."/>
            <person name="Gladden J.M."/>
            <person name="Simmons B.A."/>
            <person name="Brem R."/>
            <person name="Arkin A.P."/>
            <person name="Skerker J.M."/>
        </authorList>
    </citation>
    <scope>NUCLEOTIDE SEQUENCE [LARGE SCALE GENOMIC DNA]</scope>
    <source>
        <strain evidence="2 3">NBRC 0880</strain>
    </source>
</reference>
<protein>
    <submittedName>
        <fullName evidence="2">Uncharacterized protein</fullName>
    </submittedName>
</protein>
<dbReference type="Proteomes" id="UP000239560">
    <property type="component" value="Unassembled WGS sequence"/>
</dbReference>
<sequence length="398" mass="42669">MLLARHTQSEWSQCGAPGILQKEAKIPLLLLWPLLLVHVHFPRPAPSFPPSPKSSRGSSTLLLPLIPSTTARMLSSPRSIPVQLPVGPLESPRPLRAAPPRRQQQRNNHTLHLTLPATRTTHAHSHTLPDTTSCTQAFPGAGSPGSVAVQQLDNLPQLPPAHDDVDMLTEKHHAWLEHTALDHFELDSHSSSSCSQIDEPAPLPLNHPRSNSLELDLGDLPKPNFLFPSQAYPSPVSPCTTLFSSSTASYFDLDQRPGPRARARCASAASGEGDDMSLELPPSPALVPISLAPVRDPSPSRPAPHVEPSVSHPLHRAKRLSMTPLPTLSSLPSVDAPPKSRKNSIVDLPPAPASPPLTPESSLGLVGLPSIEVLACGRRLSVVSNASAVDAYKRQRCA</sequence>
<name>A0A2T0AI78_RHOTO</name>
<comment type="caution">
    <text evidence="2">The sequence shown here is derived from an EMBL/GenBank/DDBJ whole genome shotgun (WGS) entry which is preliminary data.</text>
</comment>
<gene>
    <name evidence="2" type="ORF">AAT19DRAFT_8771</name>
</gene>
<evidence type="ECO:0000313" key="2">
    <source>
        <dbReference type="EMBL" id="PRQ77703.1"/>
    </source>
</evidence>
<feature type="region of interest" description="Disordered" evidence="1">
    <location>
        <begin position="74"/>
        <end position="107"/>
    </location>
</feature>
<evidence type="ECO:0000313" key="3">
    <source>
        <dbReference type="Proteomes" id="UP000239560"/>
    </source>
</evidence>
<dbReference type="AlphaFoldDB" id="A0A2T0AI78"/>
<feature type="compositionally biased region" description="Low complexity" evidence="1">
    <location>
        <begin position="92"/>
        <end position="106"/>
    </location>
</feature>
<feature type="region of interest" description="Disordered" evidence="1">
    <location>
        <begin position="252"/>
        <end position="361"/>
    </location>
</feature>
<accession>A0A2T0AI78</accession>
<feature type="compositionally biased region" description="Low complexity" evidence="1">
    <location>
        <begin position="256"/>
        <end position="271"/>
    </location>
</feature>